<comment type="function">
    <text evidence="11">Component of the F(0) channel, it forms part of the peripheral stalk, linking F(1) to F(0). The b'-subunit is a diverged and duplicated form of b found in plants and photosynthetic bacteria.</text>
</comment>
<dbReference type="PANTHER" id="PTHR33445:SF1">
    <property type="entry name" value="ATP SYNTHASE SUBUNIT B"/>
    <property type="match status" value="1"/>
</dbReference>
<sequence>MPQINQLPDIFISQLFWLAVVFGIIYFWIGRGLVPKIQSVVEDRDKKIADDLAAAQRAREQAEASEEAYRERIDASRSEAMKVAQEAKHQAALDTEKRLKAVDAKIGKKVAEAEGKIRTAADAARRELEPVAAEAASELVSKLTGQKISAKDAETTVKAVLHG</sequence>
<dbReference type="PANTHER" id="PTHR33445">
    <property type="entry name" value="ATP SYNTHASE SUBUNIT B', CHLOROPLASTIC"/>
    <property type="match status" value="1"/>
</dbReference>
<feature type="coiled-coil region" evidence="15">
    <location>
        <begin position="52"/>
        <end position="79"/>
    </location>
</feature>
<evidence type="ECO:0000256" key="5">
    <source>
        <dbReference type="ARBA" id="ARBA00022781"/>
    </source>
</evidence>
<feature type="transmembrane region" description="Helical" evidence="13">
    <location>
        <begin position="12"/>
        <end position="29"/>
    </location>
</feature>
<evidence type="ECO:0000256" key="9">
    <source>
        <dbReference type="ARBA" id="ARBA00023310"/>
    </source>
</evidence>
<evidence type="ECO:0000313" key="17">
    <source>
        <dbReference type="Proteomes" id="UP000516105"/>
    </source>
</evidence>
<evidence type="ECO:0000256" key="11">
    <source>
        <dbReference type="ARBA" id="ARBA00025614"/>
    </source>
</evidence>
<dbReference type="Proteomes" id="UP000516105">
    <property type="component" value="Chromosome"/>
</dbReference>
<evidence type="ECO:0000256" key="12">
    <source>
        <dbReference type="ARBA" id="ARBA00037847"/>
    </source>
</evidence>
<dbReference type="RefSeq" id="WP_187707833.1">
    <property type="nucleotide sequence ID" value="NZ_CP060782.1"/>
</dbReference>
<dbReference type="HAMAP" id="MF_01398">
    <property type="entry name" value="ATP_synth_b_bprime"/>
    <property type="match status" value="1"/>
</dbReference>
<evidence type="ECO:0000256" key="15">
    <source>
        <dbReference type="SAM" id="Coils"/>
    </source>
</evidence>
<comment type="subcellular location">
    <subcellularLocation>
        <location evidence="13">Cell membrane</location>
        <topology evidence="13">Single-pass membrane protein</topology>
    </subcellularLocation>
    <subcellularLocation>
        <location evidence="12">Endomembrane system</location>
        <topology evidence="12">Single-pass membrane protein</topology>
    </subcellularLocation>
</comment>
<evidence type="ECO:0000256" key="10">
    <source>
        <dbReference type="ARBA" id="ARBA00025198"/>
    </source>
</evidence>
<keyword evidence="3 13" id="KW-0138">CF(0)</keyword>
<name>A0ABX6T4S2_9SPHN</name>
<keyword evidence="17" id="KW-1185">Reference proteome</keyword>
<dbReference type="Pfam" id="PF00430">
    <property type="entry name" value="ATP-synt_B"/>
    <property type="match status" value="1"/>
</dbReference>
<evidence type="ECO:0000256" key="3">
    <source>
        <dbReference type="ARBA" id="ARBA00022547"/>
    </source>
</evidence>
<dbReference type="EMBL" id="CP060782">
    <property type="protein sequence ID" value="QNP44876.1"/>
    <property type="molecule type" value="Genomic_DNA"/>
</dbReference>
<accession>A0ABX6T4S2</accession>
<comment type="subunit">
    <text evidence="13">F-type ATPases have 2 components, F(1) - the catalytic core - and F(0) - the membrane proton channel. F(1) has five subunits: alpha(3), beta(3), gamma(1), delta(1), epsilon(1). F(0) has three main subunits: a(1), b(2) and c(10-14). The alpha and beta chains form an alternating ring which encloses part of the gamma chain. F(1) is attached to F(0) by a central stalk formed by the gamma and epsilon chains, while a peripheral stalk is formed by the delta and b chains.</text>
</comment>
<dbReference type="InterPro" id="IPR002146">
    <property type="entry name" value="ATP_synth_b/b'su_bac/chlpt"/>
</dbReference>
<evidence type="ECO:0000313" key="16">
    <source>
        <dbReference type="EMBL" id="QNP44876.1"/>
    </source>
</evidence>
<dbReference type="InterPro" id="IPR050059">
    <property type="entry name" value="ATP_synthase_B_chain"/>
</dbReference>
<evidence type="ECO:0000256" key="6">
    <source>
        <dbReference type="ARBA" id="ARBA00022989"/>
    </source>
</evidence>
<keyword evidence="5 13" id="KW-0375">Hydrogen ion transport</keyword>
<keyword evidence="13" id="KW-1003">Cell membrane</keyword>
<keyword evidence="2 13" id="KW-0813">Transport</keyword>
<evidence type="ECO:0000256" key="7">
    <source>
        <dbReference type="ARBA" id="ARBA00023065"/>
    </source>
</evidence>
<proteinExistence type="inferred from homology"/>
<organism evidence="16 17">
    <name type="scientific">Sphingomonas sediminicola</name>
    <dbReference type="NCBI Taxonomy" id="386874"/>
    <lineage>
        <taxon>Bacteria</taxon>
        <taxon>Pseudomonadati</taxon>
        <taxon>Pseudomonadota</taxon>
        <taxon>Alphaproteobacteria</taxon>
        <taxon>Sphingomonadales</taxon>
        <taxon>Sphingomonadaceae</taxon>
        <taxon>Sphingomonas</taxon>
    </lineage>
</organism>
<comment type="similarity">
    <text evidence="1 13 14">Belongs to the ATPase B chain family.</text>
</comment>
<comment type="function">
    <text evidence="10 13">F(1)F(0) ATP synthase produces ATP from ADP in the presence of a proton or sodium gradient. F-type ATPases consist of two structural domains, F(1) containing the extramembraneous catalytic core and F(0) containing the membrane proton channel, linked together by a central stalk and a peripheral stalk. During catalysis, ATP synthesis in the catalytic domain of F(1) is coupled via a rotary mechanism of the central stalk subunits to proton translocation.</text>
</comment>
<keyword evidence="9 13" id="KW-0066">ATP synthesis</keyword>
<keyword evidence="4 13" id="KW-0812">Transmembrane</keyword>
<evidence type="ECO:0000256" key="14">
    <source>
        <dbReference type="RuleBase" id="RU003848"/>
    </source>
</evidence>
<keyword evidence="15" id="KW-0175">Coiled coil</keyword>
<gene>
    <name evidence="13" type="primary">atpF</name>
    <name evidence="16" type="ORF">H9L14_08955</name>
</gene>
<keyword evidence="7 13" id="KW-0406">Ion transport</keyword>
<protein>
    <recommendedName>
        <fullName evidence="13">ATP synthase subunit b</fullName>
    </recommendedName>
    <alternativeName>
        <fullName evidence="13">ATP synthase F(0) sector subunit b</fullName>
    </alternativeName>
    <alternativeName>
        <fullName evidence="13">ATPase subunit I</fullName>
    </alternativeName>
    <alternativeName>
        <fullName evidence="13">F-type ATPase subunit b</fullName>
        <shortName evidence="13">F-ATPase subunit b</shortName>
    </alternativeName>
</protein>
<evidence type="ECO:0000256" key="13">
    <source>
        <dbReference type="HAMAP-Rule" id="MF_01398"/>
    </source>
</evidence>
<keyword evidence="6 13" id="KW-1133">Transmembrane helix</keyword>
<evidence type="ECO:0000256" key="1">
    <source>
        <dbReference type="ARBA" id="ARBA00005513"/>
    </source>
</evidence>
<evidence type="ECO:0000256" key="4">
    <source>
        <dbReference type="ARBA" id="ARBA00022692"/>
    </source>
</evidence>
<reference evidence="16 17" key="1">
    <citation type="submission" date="2020-08" db="EMBL/GenBank/DDBJ databases">
        <title>Genome sequence of Sphingomonas sediminicola KACC 15039T.</title>
        <authorList>
            <person name="Hyun D.-W."/>
            <person name="Bae J.-W."/>
        </authorList>
    </citation>
    <scope>NUCLEOTIDE SEQUENCE [LARGE SCALE GENOMIC DNA]</scope>
    <source>
        <strain evidence="16 17">KACC 15039</strain>
    </source>
</reference>
<evidence type="ECO:0000256" key="2">
    <source>
        <dbReference type="ARBA" id="ARBA00022448"/>
    </source>
</evidence>
<evidence type="ECO:0000256" key="8">
    <source>
        <dbReference type="ARBA" id="ARBA00023136"/>
    </source>
</evidence>
<keyword evidence="8 13" id="KW-0472">Membrane</keyword>
<dbReference type="CDD" id="cd06503">
    <property type="entry name" value="ATP-synt_Fo_b"/>
    <property type="match status" value="1"/>
</dbReference>